<evidence type="ECO:0000256" key="5">
    <source>
        <dbReference type="ARBA" id="ARBA00023136"/>
    </source>
</evidence>
<feature type="transmembrane region" description="Helical" evidence="7">
    <location>
        <begin position="502"/>
        <end position="523"/>
    </location>
</feature>
<comment type="caution">
    <text evidence="8">The sequence shown here is derived from an EMBL/GenBank/DDBJ whole genome shotgun (WGS) entry which is preliminary data.</text>
</comment>
<dbReference type="PANTHER" id="PTHR30249:SF0">
    <property type="entry name" value="PLASTIDAL GLYCOLATE_GLYCERATE TRANSLOCATOR 1, CHLOROPLASTIC"/>
    <property type="match status" value="1"/>
</dbReference>
<feature type="transmembrane region" description="Helical" evidence="7">
    <location>
        <begin position="189"/>
        <end position="211"/>
    </location>
</feature>
<evidence type="ECO:0000256" key="2">
    <source>
        <dbReference type="ARBA" id="ARBA00022475"/>
    </source>
</evidence>
<evidence type="ECO:0000313" key="9">
    <source>
        <dbReference type="Proteomes" id="UP000660262"/>
    </source>
</evidence>
<feature type="transmembrane region" description="Helical" evidence="7">
    <location>
        <begin position="390"/>
        <end position="412"/>
    </location>
</feature>
<dbReference type="OrthoDB" id="2502820at2759"/>
<feature type="transmembrane region" description="Helical" evidence="7">
    <location>
        <begin position="231"/>
        <end position="252"/>
    </location>
</feature>
<feature type="region of interest" description="Disordered" evidence="6">
    <location>
        <begin position="52"/>
        <end position="84"/>
    </location>
</feature>
<evidence type="ECO:0000313" key="8">
    <source>
        <dbReference type="EMBL" id="GHP11884.1"/>
    </source>
</evidence>
<accession>A0A830HXR7</accession>
<reference evidence="8" key="1">
    <citation type="submission" date="2020-10" db="EMBL/GenBank/DDBJ databases">
        <title>Unveiling of a novel bifunctional photoreceptor, Dualchrome1, isolated from a cosmopolitan green alga.</title>
        <authorList>
            <person name="Suzuki S."/>
            <person name="Kawachi M."/>
        </authorList>
    </citation>
    <scope>NUCLEOTIDE SEQUENCE</scope>
    <source>
        <strain evidence="8">NIES 2893</strain>
    </source>
</reference>
<keyword evidence="5 7" id="KW-0472">Membrane</keyword>
<protein>
    <recommendedName>
        <fullName evidence="10">Plastidal glycolate/glycerate translocator 1, chloroplastic</fullName>
    </recommendedName>
</protein>
<gene>
    <name evidence="8" type="ORF">PPROV_001061100</name>
</gene>
<dbReference type="Proteomes" id="UP000660262">
    <property type="component" value="Unassembled WGS sequence"/>
</dbReference>
<feature type="transmembrane region" description="Helical" evidence="7">
    <location>
        <begin position="316"/>
        <end position="340"/>
    </location>
</feature>
<organism evidence="8 9">
    <name type="scientific">Pycnococcus provasolii</name>
    <dbReference type="NCBI Taxonomy" id="41880"/>
    <lineage>
        <taxon>Eukaryota</taxon>
        <taxon>Viridiplantae</taxon>
        <taxon>Chlorophyta</taxon>
        <taxon>Pseudoscourfieldiophyceae</taxon>
        <taxon>Pseudoscourfieldiales</taxon>
        <taxon>Pycnococcaceae</taxon>
        <taxon>Pycnococcus</taxon>
    </lineage>
</organism>
<keyword evidence="3 7" id="KW-0812">Transmembrane</keyword>
<dbReference type="GO" id="GO:0016020">
    <property type="term" value="C:membrane"/>
    <property type="evidence" value="ECO:0007669"/>
    <property type="project" value="UniProtKB-SubCell"/>
</dbReference>
<evidence type="ECO:0000256" key="6">
    <source>
        <dbReference type="SAM" id="MobiDB-lite"/>
    </source>
</evidence>
<dbReference type="InterPro" id="IPR007300">
    <property type="entry name" value="CidB/LrgB"/>
</dbReference>
<keyword evidence="9" id="KW-1185">Reference proteome</keyword>
<evidence type="ECO:0000256" key="3">
    <source>
        <dbReference type="ARBA" id="ARBA00022692"/>
    </source>
</evidence>
<dbReference type="InterPro" id="IPR005538">
    <property type="entry name" value="LrgA/CidA"/>
</dbReference>
<dbReference type="Pfam" id="PF03788">
    <property type="entry name" value="LrgA"/>
    <property type="match status" value="1"/>
</dbReference>
<evidence type="ECO:0000256" key="1">
    <source>
        <dbReference type="ARBA" id="ARBA00004651"/>
    </source>
</evidence>
<evidence type="ECO:0000256" key="7">
    <source>
        <dbReference type="SAM" id="Phobius"/>
    </source>
</evidence>
<dbReference type="Pfam" id="PF04172">
    <property type="entry name" value="LrgB"/>
    <property type="match status" value="1"/>
</dbReference>
<name>A0A830HXR7_9CHLO</name>
<feature type="transmembrane region" description="Helical" evidence="7">
    <location>
        <begin position="360"/>
        <end position="378"/>
    </location>
</feature>
<comment type="subcellular location">
    <subcellularLocation>
        <location evidence="1">Cell membrane</location>
        <topology evidence="1">Multi-pass membrane protein</topology>
    </subcellularLocation>
</comment>
<sequence>MVLAVTRALPVSASASASASASVVKRMGGAMPCRDGNTGRERFVALFTKGNQRAGSSSGRSFASSAHSSKPTTQQHSGGNATPPTIHITNGIQLSLGVAAFLAADSSLKAACKHFEVTFPSPLVGMFGIFTGLTTLSAVGAEPASAAIVAACKPALSWIQRYLPLFFVPALVVLPIAAQAIAPEDLAKVAGIVLVGMPFSLYVTAGLVAGIRAVTNVSVLPVPAVPPLPPFTAMHGAVTLGFTLAGLACAMANDAQLSNVADSLRSSLGMLGISATPDSVRHIGKSLFLLGTTVGGLLVGSGVCPSALRRILPHPVLVTALAANAGCAFLGAMTGDGYWPTLSSYLTKGKDGAPLGPGDVLMGFLGCVVLSFGFHIYGQRALLFRHAAEVLGCAAGSALISLLATCAAGRAVGLPPDVSLAIAPRAVTVALAMPIAEQIGAPVDLIPVCATAVVLTGLLGAASVQRLLDLGRIVDPVTRGLSTAGSCHGLGTAALAAKEPNALPFCALAYGLIGVAASCWAAVPQVQAALQMLAGKEAPATTTSR</sequence>
<feature type="compositionally biased region" description="Low complexity" evidence="6">
    <location>
        <begin position="53"/>
        <end position="69"/>
    </location>
</feature>
<feature type="transmembrane region" description="Helical" evidence="7">
    <location>
        <begin position="162"/>
        <end position="182"/>
    </location>
</feature>
<feature type="transmembrane region" description="Helical" evidence="7">
    <location>
        <begin position="443"/>
        <end position="462"/>
    </location>
</feature>
<dbReference type="EMBL" id="BNJQ01000037">
    <property type="protein sequence ID" value="GHP11884.1"/>
    <property type="molecule type" value="Genomic_DNA"/>
</dbReference>
<proteinExistence type="predicted"/>
<dbReference type="AlphaFoldDB" id="A0A830HXR7"/>
<keyword evidence="2" id="KW-1003">Cell membrane</keyword>
<keyword evidence="4 7" id="KW-1133">Transmembrane helix</keyword>
<evidence type="ECO:0000256" key="4">
    <source>
        <dbReference type="ARBA" id="ARBA00022989"/>
    </source>
</evidence>
<evidence type="ECO:0008006" key="10">
    <source>
        <dbReference type="Google" id="ProtNLM"/>
    </source>
</evidence>
<dbReference type="PANTHER" id="PTHR30249">
    <property type="entry name" value="PUTATIVE SEROTONIN TRANSPORTER"/>
    <property type="match status" value="1"/>
</dbReference>
<feature type="compositionally biased region" description="Polar residues" evidence="6">
    <location>
        <begin position="70"/>
        <end position="84"/>
    </location>
</feature>